<gene>
    <name evidence="2" type="ORF">HNR07_002168</name>
</gene>
<evidence type="ECO:0000313" key="2">
    <source>
        <dbReference type="EMBL" id="MBB5491031.1"/>
    </source>
</evidence>
<evidence type="ECO:0000256" key="1">
    <source>
        <dbReference type="SAM" id="SignalP"/>
    </source>
</evidence>
<proteinExistence type="predicted"/>
<accession>A0A840WDE1</accession>
<protein>
    <submittedName>
        <fullName evidence="2">Uncharacterized protein</fullName>
    </submittedName>
</protein>
<feature type="chain" id="PRO_5032294541" evidence="1">
    <location>
        <begin position="29"/>
        <end position="105"/>
    </location>
</feature>
<dbReference type="AlphaFoldDB" id="A0A840WDE1"/>
<reference evidence="2 3" key="1">
    <citation type="submission" date="2020-08" db="EMBL/GenBank/DDBJ databases">
        <title>Sequencing the genomes of 1000 actinobacteria strains.</title>
        <authorList>
            <person name="Klenk H.-P."/>
        </authorList>
    </citation>
    <scope>NUCLEOTIDE SEQUENCE [LARGE SCALE GENOMIC DNA]</scope>
    <source>
        <strain evidence="2 3">DSM 44598</strain>
    </source>
</reference>
<feature type="signal peptide" evidence="1">
    <location>
        <begin position="1"/>
        <end position="28"/>
    </location>
</feature>
<organism evidence="2 3">
    <name type="scientific">Nocardiopsis metallicus</name>
    <dbReference type="NCBI Taxonomy" id="179819"/>
    <lineage>
        <taxon>Bacteria</taxon>
        <taxon>Bacillati</taxon>
        <taxon>Actinomycetota</taxon>
        <taxon>Actinomycetes</taxon>
        <taxon>Streptosporangiales</taxon>
        <taxon>Nocardiopsidaceae</taxon>
        <taxon>Nocardiopsis</taxon>
    </lineage>
</organism>
<evidence type="ECO:0000313" key="3">
    <source>
        <dbReference type="Proteomes" id="UP000579647"/>
    </source>
</evidence>
<keyword evidence="1" id="KW-0732">Signal</keyword>
<comment type="caution">
    <text evidence="2">The sequence shown here is derived from an EMBL/GenBank/DDBJ whole genome shotgun (WGS) entry which is preliminary data.</text>
</comment>
<sequence length="105" mass="11074">MSRVAAPLALAAAAVFGGALLTAVPAQAQQQDAAAQSVFCPYRVTVNVANVRSGAGTSHSLVRHVYRNNEFFATQSQTNGFRMIRPGEWTASSNLTRTGGNCMTT</sequence>
<name>A0A840WDE1_9ACTN</name>
<dbReference type="EMBL" id="JACHDO010000001">
    <property type="protein sequence ID" value="MBB5491031.1"/>
    <property type="molecule type" value="Genomic_DNA"/>
</dbReference>
<keyword evidence="3" id="KW-1185">Reference proteome</keyword>
<dbReference type="Proteomes" id="UP000579647">
    <property type="component" value="Unassembled WGS sequence"/>
</dbReference>
<dbReference type="RefSeq" id="WP_184364642.1">
    <property type="nucleotide sequence ID" value="NZ_JACHDO010000001.1"/>
</dbReference>